<organism evidence="7 8">
    <name type="scientific">Heracleum sosnowskyi</name>
    <dbReference type="NCBI Taxonomy" id="360622"/>
    <lineage>
        <taxon>Eukaryota</taxon>
        <taxon>Viridiplantae</taxon>
        <taxon>Streptophyta</taxon>
        <taxon>Embryophyta</taxon>
        <taxon>Tracheophyta</taxon>
        <taxon>Spermatophyta</taxon>
        <taxon>Magnoliopsida</taxon>
        <taxon>eudicotyledons</taxon>
        <taxon>Gunneridae</taxon>
        <taxon>Pentapetalae</taxon>
        <taxon>asterids</taxon>
        <taxon>campanulids</taxon>
        <taxon>Apiales</taxon>
        <taxon>Apiaceae</taxon>
        <taxon>Apioideae</taxon>
        <taxon>apioid superclade</taxon>
        <taxon>Tordylieae</taxon>
        <taxon>Tordyliinae</taxon>
        <taxon>Heracleum</taxon>
    </lineage>
</organism>
<proteinExistence type="predicted"/>
<dbReference type="SMART" id="SM00575">
    <property type="entry name" value="ZnF_PMZ"/>
    <property type="match status" value="1"/>
</dbReference>
<dbReference type="GO" id="GO:0008270">
    <property type="term" value="F:zinc ion binding"/>
    <property type="evidence" value="ECO:0007669"/>
    <property type="project" value="UniProtKB-KW"/>
</dbReference>
<dbReference type="EMBL" id="JAUIZM010000001">
    <property type="protein sequence ID" value="KAK1401495.1"/>
    <property type="molecule type" value="Genomic_DNA"/>
</dbReference>
<keyword evidence="2 4" id="KW-0863">Zinc-finger</keyword>
<name>A0AAD8JBH2_9APIA</name>
<keyword evidence="8" id="KW-1185">Reference proteome</keyword>
<feature type="region of interest" description="Disordered" evidence="5">
    <location>
        <begin position="193"/>
        <end position="230"/>
    </location>
</feature>
<accession>A0AAD8JBH2</accession>
<evidence type="ECO:0000256" key="4">
    <source>
        <dbReference type="PROSITE-ProRule" id="PRU00325"/>
    </source>
</evidence>
<evidence type="ECO:0000256" key="3">
    <source>
        <dbReference type="ARBA" id="ARBA00022833"/>
    </source>
</evidence>
<evidence type="ECO:0000256" key="5">
    <source>
        <dbReference type="SAM" id="MobiDB-lite"/>
    </source>
</evidence>
<gene>
    <name evidence="7" type="ORF">POM88_001100</name>
</gene>
<dbReference type="InterPro" id="IPR007527">
    <property type="entry name" value="Znf_SWIM"/>
</dbReference>
<feature type="domain" description="SWIM-type" evidence="6">
    <location>
        <begin position="113"/>
        <end position="145"/>
    </location>
</feature>
<evidence type="ECO:0000256" key="2">
    <source>
        <dbReference type="ARBA" id="ARBA00022771"/>
    </source>
</evidence>
<protein>
    <recommendedName>
        <fullName evidence="6">SWIM-type domain-containing protein</fullName>
    </recommendedName>
</protein>
<dbReference type="Proteomes" id="UP001237642">
    <property type="component" value="Unassembled WGS sequence"/>
</dbReference>
<dbReference type="Pfam" id="PF04434">
    <property type="entry name" value="SWIM"/>
    <property type="match status" value="1"/>
</dbReference>
<reference evidence="7" key="1">
    <citation type="submission" date="2023-02" db="EMBL/GenBank/DDBJ databases">
        <title>Genome of toxic invasive species Heracleum sosnowskyi carries increased number of genes despite the absence of recent whole-genome duplications.</title>
        <authorList>
            <person name="Schelkunov M."/>
            <person name="Shtratnikova V."/>
            <person name="Makarenko M."/>
            <person name="Klepikova A."/>
            <person name="Omelchenko D."/>
            <person name="Novikova G."/>
            <person name="Obukhova E."/>
            <person name="Bogdanov V."/>
            <person name="Penin A."/>
            <person name="Logacheva M."/>
        </authorList>
    </citation>
    <scope>NUCLEOTIDE SEQUENCE</scope>
    <source>
        <strain evidence="7">Hsosn_3</strain>
        <tissue evidence="7">Leaf</tissue>
    </source>
</reference>
<evidence type="ECO:0000259" key="6">
    <source>
        <dbReference type="PROSITE" id="PS50966"/>
    </source>
</evidence>
<evidence type="ECO:0000313" key="8">
    <source>
        <dbReference type="Proteomes" id="UP001237642"/>
    </source>
</evidence>
<evidence type="ECO:0000256" key="1">
    <source>
        <dbReference type="ARBA" id="ARBA00022723"/>
    </source>
</evidence>
<dbReference type="AlphaFoldDB" id="A0AAD8JBH2"/>
<evidence type="ECO:0000313" key="7">
    <source>
        <dbReference type="EMBL" id="KAK1401495.1"/>
    </source>
</evidence>
<dbReference type="InterPro" id="IPR006564">
    <property type="entry name" value="Znf_PMZ"/>
</dbReference>
<keyword evidence="3" id="KW-0862">Zinc</keyword>
<sequence>MKWSLEHDGQKRFGMMTTNHAERWNNAILHARKLPVTSLVRELFLKTVEYFDKRCVEIASQTVKGQIFTKHANKMLSRAITRASGHHVKIFDRETWLFEVITRKVGLKGGNSHTIWMQETMCSCGKWQNYQIPCSHLIACCSYLKIKHEIFVGEWYKLDNVSKVYGGIFEPIPNKGEPRWPIEIDFPKVIHDKDVEKKKGRRKSTRFQNEMDFQSPRGKKKSTSKSNSAP</sequence>
<reference evidence="7" key="2">
    <citation type="submission" date="2023-05" db="EMBL/GenBank/DDBJ databases">
        <authorList>
            <person name="Schelkunov M.I."/>
        </authorList>
    </citation>
    <scope>NUCLEOTIDE SEQUENCE</scope>
    <source>
        <strain evidence="7">Hsosn_3</strain>
        <tissue evidence="7">Leaf</tissue>
    </source>
</reference>
<comment type="caution">
    <text evidence="7">The sequence shown here is derived from an EMBL/GenBank/DDBJ whole genome shotgun (WGS) entry which is preliminary data.</text>
</comment>
<dbReference type="PROSITE" id="PS50966">
    <property type="entry name" value="ZF_SWIM"/>
    <property type="match status" value="1"/>
</dbReference>
<keyword evidence="1" id="KW-0479">Metal-binding</keyword>